<dbReference type="InterPro" id="IPR051059">
    <property type="entry name" value="VerF-like"/>
</dbReference>
<dbReference type="Gene3D" id="4.10.240.10">
    <property type="entry name" value="Zn(2)-C6 fungal-type DNA-binding domain"/>
    <property type="match status" value="1"/>
</dbReference>
<feature type="domain" description="Zn(2)-C6 fungal-type" evidence="11">
    <location>
        <begin position="69"/>
        <end position="98"/>
    </location>
</feature>
<feature type="domain" description="C2H2-type" evidence="12">
    <location>
        <begin position="14"/>
        <end position="38"/>
    </location>
</feature>
<comment type="subcellular location">
    <subcellularLocation>
        <location evidence="1">Nucleus</location>
    </subcellularLocation>
</comment>
<dbReference type="PROSITE" id="PS00028">
    <property type="entry name" value="ZINC_FINGER_C2H2_1"/>
    <property type="match status" value="1"/>
</dbReference>
<dbReference type="CDD" id="cd12148">
    <property type="entry name" value="fungal_TF_MHR"/>
    <property type="match status" value="1"/>
</dbReference>
<dbReference type="GO" id="GO:0005634">
    <property type="term" value="C:nucleus"/>
    <property type="evidence" value="ECO:0007669"/>
    <property type="project" value="UniProtKB-SubCell"/>
</dbReference>
<dbReference type="Pfam" id="PF00172">
    <property type="entry name" value="Zn_clus"/>
    <property type="match status" value="1"/>
</dbReference>
<dbReference type="GO" id="GO:0000978">
    <property type="term" value="F:RNA polymerase II cis-regulatory region sequence-specific DNA binding"/>
    <property type="evidence" value="ECO:0007669"/>
    <property type="project" value="InterPro"/>
</dbReference>
<reference evidence="13" key="1">
    <citation type="submission" date="2022-12" db="EMBL/GenBank/DDBJ databases">
        <authorList>
            <person name="Petersen C."/>
        </authorList>
    </citation>
    <scope>NUCLEOTIDE SEQUENCE</scope>
    <source>
        <strain evidence="13">IBT 35673</strain>
    </source>
</reference>
<dbReference type="EMBL" id="JAPZBQ010000005">
    <property type="protein sequence ID" value="KAJ5329857.1"/>
    <property type="molecule type" value="Genomic_DNA"/>
</dbReference>
<proteinExistence type="predicted"/>
<dbReference type="Proteomes" id="UP001147695">
    <property type="component" value="Unassembled WGS sequence"/>
</dbReference>
<evidence type="ECO:0000259" key="11">
    <source>
        <dbReference type="PROSITE" id="PS50048"/>
    </source>
</evidence>
<evidence type="ECO:0000256" key="3">
    <source>
        <dbReference type="ARBA" id="ARBA00022737"/>
    </source>
</evidence>
<evidence type="ECO:0000256" key="9">
    <source>
        <dbReference type="ARBA" id="ARBA00023242"/>
    </source>
</evidence>
<keyword evidence="9" id="KW-0539">Nucleus</keyword>
<dbReference type="CDD" id="cd00067">
    <property type="entry name" value="GAL4"/>
    <property type="match status" value="1"/>
</dbReference>
<dbReference type="SUPFAM" id="SSF57701">
    <property type="entry name" value="Zn2/Cys6 DNA-binding domain"/>
    <property type="match status" value="1"/>
</dbReference>
<dbReference type="InterPro" id="IPR013087">
    <property type="entry name" value="Znf_C2H2_type"/>
</dbReference>
<protein>
    <recommendedName>
        <fullName evidence="15">Zn(2)-C6 fungal-type domain-containing protein</fullName>
    </recommendedName>
</protein>
<dbReference type="GO" id="GO:0006351">
    <property type="term" value="P:DNA-templated transcription"/>
    <property type="evidence" value="ECO:0007669"/>
    <property type="project" value="InterPro"/>
</dbReference>
<dbReference type="InterPro" id="IPR036864">
    <property type="entry name" value="Zn2-C6_fun-type_DNA-bd_sf"/>
</dbReference>
<dbReference type="GO" id="GO:0000785">
    <property type="term" value="C:chromatin"/>
    <property type="evidence" value="ECO:0007669"/>
    <property type="project" value="TreeGrafter"/>
</dbReference>
<comment type="caution">
    <text evidence="13">The sequence shown here is derived from an EMBL/GenBank/DDBJ whole genome shotgun (WGS) entry which is preliminary data.</text>
</comment>
<evidence type="ECO:0000313" key="14">
    <source>
        <dbReference type="Proteomes" id="UP001147695"/>
    </source>
</evidence>
<dbReference type="PANTHER" id="PTHR40626">
    <property type="entry name" value="MIP31509P"/>
    <property type="match status" value="1"/>
</dbReference>
<dbReference type="PANTHER" id="PTHR40626:SF36">
    <property type="entry name" value="TRANSCRIPTION FACTOR WITH C2H2 AND ZN(2)-CYS(6) DNA BINDING DOMAIN (EUROFUNG)"/>
    <property type="match status" value="1"/>
</dbReference>
<keyword evidence="8" id="KW-0804">Transcription</keyword>
<evidence type="ECO:0000256" key="1">
    <source>
        <dbReference type="ARBA" id="ARBA00004123"/>
    </source>
</evidence>
<reference evidence="13" key="2">
    <citation type="journal article" date="2023" name="IMA Fungus">
        <title>Comparative genomic study of the Penicillium genus elucidates a diverse pangenome and 15 lateral gene transfer events.</title>
        <authorList>
            <person name="Petersen C."/>
            <person name="Sorensen T."/>
            <person name="Nielsen M.R."/>
            <person name="Sondergaard T.E."/>
            <person name="Sorensen J.L."/>
            <person name="Fitzpatrick D.A."/>
            <person name="Frisvad J.C."/>
            <person name="Nielsen K.L."/>
        </authorList>
    </citation>
    <scope>NUCLEOTIDE SEQUENCE</scope>
    <source>
        <strain evidence="13">IBT 35673</strain>
    </source>
</reference>
<dbReference type="InterPro" id="IPR001138">
    <property type="entry name" value="Zn2Cys6_DnaBD"/>
</dbReference>
<sequence length="380" mass="43557">MSTTIAPDSRGIFFECDFPECNSRYRRKEHLKRHQVNHKTYAAVADLLRRHIRKYHPQAQLPGSRSLKACTACRQRKETCEGGVPCKACQRRGLNCSLAGQASPERHLRNVDELNLTVQESSSTDEYVESYFQHFHPEWPFLHRSTFDPATEPRVLVQSVVMIGMWAYGSKDSKNAAIDLHCRLGSAMQNQRSQWDFSTVTSDQIIDISWPITTYQSLLLHVILSILITKETGDIDLGLRHRIPADEYDLFDALVRSCRNLGMFSYPKMLAQYPTATPITMIWVGVEEMKRFALALYKVAHISTTGDRNESACEKLLTIADLSFSMPYCDEVWNIPRGSDTRSLVRAIAETRQDENTDDKEWISTSSTTLHDERVNFKWI</sequence>
<keyword evidence="6" id="KW-0805">Transcription regulation</keyword>
<accession>A0A9W9QF03</accession>
<dbReference type="PROSITE" id="PS50048">
    <property type="entry name" value="ZN2_CY6_FUNGAL_2"/>
    <property type="match status" value="1"/>
</dbReference>
<evidence type="ECO:0000256" key="8">
    <source>
        <dbReference type="ARBA" id="ARBA00023163"/>
    </source>
</evidence>
<keyword evidence="3" id="KW-0677">Repeat</keyword>
<dbReference type="GO" id="GO:0000981">
    <property type="term" value="F:DNA-binding transcription factor activity, RNA polymerase II-specific"/>
    <property type="evidence" value="ECO:0007669"/>
    <property type="project" value="InterPro"/>
</dbReference>
<evidence type="ECO:0000256" key="2">
    <source>
        <dbReference type="ARBA" id="ARBA00022723"/>
    </source>
</evidence>
<keyword evidence="4 10" id="KW-0863">Zinc-finger</keyword>
<dbReference type="Pfam" id="PF04082">
    <property type="entry name" value="Fungal_trans"/>
    <property type="match status" value="1"/>
</dbReference>
<name>A0A9W9QF03_PENBR</name>
<evidence type="ECO:0000256" key="5">
    <source>
        <dbReference type="ARBA" id="ARBA00022833"/>
    </source>
</evidence>
<evidence type="ECO:0000256" key="7">
    <source>
        <dbReference type="ARBA" id="ARBA00023125"/>
    </source>
</evidence>
<keyword evidence="2" id="KW-0479">Metal-binding</keyword>
<evidence type="ECO:0000313" key="13">
    <source>
        <dbReference type="EMBL" id="KAJ5329857.1"/>
    </source>
</evidence>
<evidence type="ECO:0008006" key="15">
    <source>
        <dbReference type="Google" id="ProtNLM"/>
    </source>
</evidence>
<evidence type="ECO:0000256" key="10">
    <source>
        <dbReference type="PROSITE-ProRule" id="PRU00042"/>
    </source>
</evidence>
<dbReference type="InterPro" id="IPR007219">
    <property type="entry name" value="XnlR_reg_dom"/>
</dbReference>
<dbReference type="PROSITE" id="PS50157">
    <property type="entry name" value="ZINC_FINGER_C2H2_2"/>
    <property type="match status" value="1"/>
</dbReference>
<dbReference type="SMART" id="SM00066">
    <property type="entry name" value="GAL4"/>
    <property type="match status" value="1"/>
</dbReference>
<dbReference type="PROSITE" id="PS00463">
    <property type="entry name" value="ZN2_CY6_FUNGAL_1"/>
    <property type="match status" value="1"/>
</dbReference>
<evidence type="ECO:0000256" key="6">
    <source>
        <dbReference type="ARBA" id="ARBA00023015"/>
    </source>
</evidence>
<dbReference type="Gene3D" id="3.30.160.60">
    <property type="entry name" value="Classic Zinc Finger"/>
    <property type="match status" value="1"/>
</dbReference>
<keyword evidence="5" id="KW-0862">Zinc</keyword>
<evidence type="ECO:0000256" key="4">
    <source>
        <dbReference type="ARBA" id="ARBA00022771"/>
    </source>
</evidence>
<dbReference type="GO" id="GO:0008270">
    <property type="term" value="F:zinc ion binding"/>
    <property type="evidence" value="ECO:0007669"/>
    <property type="project" value="UniProtKB-KW"/>
</dbReference>
<organism evidence="13 14">
    <name type="scientific">Penicillium brevicompactum</name>
    <dbReference type="NCBI Taxonomy" id="5074"/>
    <lineage>
        <taxon>Eukaryota</taxon>
        <taxon>Fungi</taxon>
        <taxon>Dikarya</taxon>
        <taxon>Ascomycota</taxon>
        <taxon>Pezizomycotina</taxon>
        <taxon>Eurotiomycetes</taxon>
        <taxon>Eurotiomycetidae</taxon>
        <taxon>Eurotiales</taxon>
        <taxon>Aspergillaceae</taxon>
        <taxon>Penicillium</taxon>
    </lineage>
</organism>
<evidence type="ECO:0000259" key="12">
    <source>
        <dbReference type="PROSITE" id="PS50157"/>
    </source>
</evidence>
<keyword evidence="7" id="KW-0238">DNA-binding</keyword>
<gene>
    <name evidence="13" type="ORF">N7452_010247</name>
</gene>
<dbReference type="AlphaFoldDB" id="A0A9W9QF03"/>